<dbReference type="OrthoDB" id="61520at2"/>
<dbReference type="Proteomes" id="UP000009234">
    <property type="component" value="Chromosome"/>
</dbReference>
<proteinExistence type="predicted"/>
<dbReference type="KEGG" id="dru:Desru_0630"/>
<evidence type="ECO:0000313" key="4">
    <source>
        <dbReference type="Proteomes" id="UP000009234"/>
    </source>
</evidence>
<name>F6DT98_DESRL</name>
<dbReference type="RefSeq" id="WP_013840689.1">
    <property type="nucleotide sequence ID" value="NC_015589.1"/>
</dbReference>
<keyword evidence="4" id="KW-1185">Reference proteome</keyword>
<reference evidence="3 4" key="2">
    <citation type="journal article" date="2012" name="Stand. Genomic Sci.">
        <title>Complete genome sequence of the sulfate-reducing firmicute Desulfotomaculum ruminis type strain (DL(T)).</title>
        <authorList>
            <person name="Spring S."/>
            <person name="Visser M."/>
            <person name="Lu M."/>
            <person name="Copeland A."/>
            <person name="Lapidus A."/>
            <person name="Lucas S."/>
            <person name="Cheng J.F."/>
            <person name="Han C."/>
            <person name="Tapia R."/>
            <person name="Goodwin L.A."/>
            <person name="Pitluck S."/>
            <person name="Ivanova N."/>
            <person name="Land M."/>
            <person name="Hauser L."/>
            <person name="Larimer F."/>
            <person name="Rohde M."/>
            <person name="Goker M."/>
            <person name="Detter J.C."/>
            <person name="Kyrpides N.C."/>
            <person name="Woyke T."/>
            <person name="Schaap P.J."/>
            <person name="Plugge C.M."/>
            <person name="Muyzer G."/>
            <person name="Kuever J."/>
            <person name="Pereira I.A."/>
            <person name="Parshina S.N."/>
            <person name="Bernier-Latmani R."/>
            <person name="Stams A.J."/>
            <person name="Klenk H.P."/>
        </authorList>
    </citation>
    <scope>NUCLEOTIDE SEQUENCE [LARGE SCALE GENOMIC DNA]</scope>
    <source>
        <strain evidence="4">ATCC 23193 / DSM 2154 / NCIB 8452 / DL</strain>
    </source>
</reference>
<gene>
    <name evidence="3" type="ordered locus">Desru_0630</name>
</gene>
<feature type="chain" id="PRO_5003338852" description="Prolow-density lipoprotein receptor-related protein 1-like beta-propeller domain-containing protein" evidence="1">
    <location>
        <begin position="21"/>
        <end position="528"/>
    </location>
</feature>
<protein>
    <recommendedName>
        <fullName evidence="2">Prolow-density lipoprotein receptor-related protein 1-like beta-propeller domain-containing protein</fullName>
    </recommendedName>
</protein>
<evidence type="ECO:0000256" key="1">
    <source>
        <dbReference type="SAM" id="SignalP"/>
    </source>
</evidence>
<dbReference type="eggNOG" id="ENOG50308RU">
    <property type="taxonomic scope" value="Bacteria"/>
</dbReference>
<dbReference type="AlphaFoldDB" id="F6DT98"/>
<sequence>MALFVITVLVTTGLPVSVYGAQTAKTVTISVPTYPVTVNGVKIDLGKSKYPFIVYNDITYFPMTYNDCRVLGLETQWKGNAEGLAIEKTDITAAYLPYSSSTTNKGSYKATVATFPIKVNGKVVDNTKQQYPFLSFRDITYFPMTWEFAVNEFGWDYNFSPKEGLIIKSDNPKLEQTSFGGSDILKDDDGKINSTTVTKKYIYYQGKKGQIIQALLSDPTKTKTVYQLPVNDVLYYVRLYVENGEAHLFYHTGGAIMGSDHIFRLNDDGSTTELQNGYSKVKTFGDKVFTYWTGHAPGSGNLYRKIGEEYIPVGDQDYLYGWSWKVEPDGRGGGGSDDVVLDGENLYILAFNMKEDATEKNGIYRVNINTNETVRMSRHEAMGFQQEGDYLYYVSEGALYRISIKNGNEEFVKQLTQPSVEIRSFAVLNGKGYWENAENGNLYDDDGKNVNDGAVLEGMKIAGDQNEYLICTFEETELSKYRIMIFDKSGAVVFKTSDTTRIGSIDITGTAVTFANRTTGTICSTKLK</sequence>
<dbReference type="HOGENOM" id="CLU_040775_0_0_9"/>
<feature type="domain" description="Prolow-density lipoprotein receptor-related protein 1-like beta-propeller" evidence="2">
    <location>
        <begin position="355"/>
        <end position="487"/>
    </location>
</feature>
<dbReference type="Pfam" id="PF16472">
    <property type="entry name" value="DUF5050"/>
    <property type="match status" value="1"/>
</dbReference>
<organism evidence="3 4">
    <name type="scientific">Desulforamulus ruminis (strain ATCC 23193 / DSM 2154 / NCIMB 8452 / DL)</name>
    <name type="common">Desulfotomaculum ruminis</name>
    <dbReference type="NCBI Taxonomy" id="696281"/>
    <lineage>
        <taxon>Bacteria</taxon>
        <taxon>Bacillati</taxon>
        <taxon>Bacillota</taxon>
        <taxon>Clostridia</taxon>
        <taxon>Eubacteriales</taxon>
        <taxon>Peptococcaceae</taxon>
        <taxon>Desulforamulus</taxon>
    </lineage>
</organism>
<keyword evidence="1" id="KW-0732">Signal</keyword>
<dbReference type="InterPro" id="IPR032485">
    <property type="entry name" value="LRP1-like_beta_prop"/>
</dbReference>
<evidence type="ECO:0000259" key="2">
    <source>
        <dbReference type="Pfam" id="PF16472"/>
    </source>
</evidence>
<dbReference type="InterPro" id="IPR011044">
    <property type="entry name" value="Quino_amine_DH_bsu"/>
</dbReference>
<feature type="signal peptide" evidence="1">
    <location>
        <begin position="1"/>
        <end position="20"/>
    </location>
</feature>
<reference evidence="4" key="1">
    <citation type="submission" date="2011-05" db="EMBL/GenBank/DDBJ databases">
        <title>Complete sequence of Desulfotomaculum ruminis DSM 2154.</title>
        <authorList>
            <person name="Lucas S."/>
            <person name="Copeland A."/>
            <person name="Lapidus A."/>
            <person name="Cheng J.-F."/>
            <person name="Goodwin L."/>
            <person name="Pitluck S."/>
            <person name="Lu M."/>
            <person name="Detter J.C."/>
            <person name="Han C."/>
            <person name="Tapia R."/>
            <person name="Land M."/>
            <person name="Hauser L."/>
            <person name="Kyrpides N."/>
            <person name="Ivanova N."/>
            <person name="Mikhailova N."/>
            <person name="Pagani I."/>
            <person name="Stams A.J.M."/>
            <person name="Plugge C.M."/>
            <person name="Muyzer G."/>
            <person name="Kuever J."/>
            <person name="Parshina S.N."/>
            <person name="Ivanova A.E."/>
            <person name="Nazina T.N."/>
            <person name="Brambilla E."/>
            <person name="Spring S."/>
            <person name="Klenk H.-P."/>
            <person name="Woyke T."/>
        </authorList>
    </citation>
    <scope>NUCLEOTIDE SEQUENCE [LARGE SCALE GENOMIC DNA]</scope>
    <source>
        <strain evidence="4">ATCC 23193 / DSM 2154 / NCIB 8452 / DL</strain>
    </source>
</reference>
<dbReference type="SUPFAM" id="SSF50969">
    <property type="entry name" value="YVTN repeat-like/Quinoprotein amine dehydrogenase"/>
    <property type="match status" value="1"/>
</dbReference>
<accession>F6DT98</accession>
<evidence type="ECO:0000313" key="3">
    <source>
        <dbReference type="EMBL" id="AEG58915.1"/>
    </source>
</evidence>
<dbReference type="EMBL" id="CP002780">
    <property type="protein sequence ID" value="AEG58915.1"/>
    <property type="molecule type" value="Genomic_DNA"/>
</dbReference>